<dbReference type="OrthoDB" id="4738706at2759"/>
<feature type="compositionally biased region" description="Basic and acidic residues" evidence="2">
    <location>
        <begin position="43"/>
        <end position="54"/>
    </location>
</feature>
<evidence type="ECO:0000313" key="4">
    <source>
        <dbReference type="EMBL" id="KAF4441589.1"/>
    </source>
</evidence>
<keyword evidence="1" id="KW-0862">Zinc</keyword>
<keyword evidence="5" id="KW-1185">Reference proteome</keyword>
<dbReference type="AlphaFoldDB" id="A0A8H4K1Q8"/>
<protein>
    <recommendedName>
        <fullName evidence="3">C2H2-type domain-containing protein</fullName>
    </recommendedName>
</protein>
<evidence type="ECO:0000256" key="2">
    <source>
        <dbReference type="SAM" id="MobiDB-lite"/>
    </source>
</evidence>
<feature type="region of interest" description="Disordered" evidence="2">
    <location>
        <begin position="391"/>
        <end position="460"/>
    </location>
</feature>
<proteinExistence type="predicted"/>
<feature type="region of interest" description="Disordered" evidence="2">
    <location>
        <begin position="1"/>
        <end position="119"/>
    </location>
</feature>
<sequence length="753" mass="84684">MKRHYKEHLSAAHAAVTSDIQKDSSIEAELSSSGSTSWTPVPEGRERQAKDPNIPERTIAFTRVMRGEDENNEPIGKLNPNLCCQELDRSTNPNPAPSQPTKSKGSRKKNRKARKKDDKPTGALFRCSYNLDGARIGCGEAFTKCIDLAKHYRSNNGKRCIQRLYDQEDDGTEIQDTPSWPKEFPKLLLRQYPELVHYNLDLFLEVDGTGPDQAQTLTTKASTPSLPVDTERFPEVESMSDDLQVAFSNLTLGQHPYHFSHHQDGDFSTGNGSIVPQSFYDRTILYEPRPDLLRKNSKDKLREMSPHIESALTKDSPHSTAISFTSLSDSGQDFTEVGGTNLKDAEAKVPLPHDNNLMGNKDTIEPSVAPPSTETSIMSIDDLTTSFSLLSNQPSGVVTTPSGEDQSNGVASQESSSQSTGNFPSHRKRNHDESSNSDNHDEDQGGNKKKRPISSGLSPDDERLFACPFYKRNPQKHPKARICSGPGWDSIYRVKEHIFRVHRLPIHCVRCRKSFENDAQLTAHQRLAEMCALSTADLPEGFTKEQEKELRRRKSKRQSDTDHWRAMFMILFPDDDERSIPTPYNDRSPEDWKHVISKQIKAYDHYLYKELPPAVTTKLKEKASLLSISLTKEVQSLFADVIRDVQLELSHTYKERDQLLDCNNMRHGPLIEPEVETSSLHLMFNQATIDQDSSFLDDQIEAETNEGLLISSLNDGQQHFLLEPGLGADGTGYADAGAYDNGFDDSNMYLWLD</sequence>
<name>A0A8H4K1Q8_9HYPO</name>
<evidence type="ECO:0000256" key="1">
    <source>
        <dbReference type="PROSITE-ProRule" id="PRU00042"/>
    </source>
</evidence>
<comment type="caution">
    <text evidence="4">The sequence shown here is derived from an EMBL/GenBank/DDBJ whole genome shotgun (WGS) entry which is preliminary data.</text>
</comment>
<dbReference type="GO" id="GO:0008270">
    <property type="term" value="F:zinc ion binding"/>
    <property type="evidence" value="ECO:0007669"/>
    <property type="project" value="UniProtKB-KW"/>
</dbReference>
<feature type="compositionally biased region" description="Low complexity" evidence="2">
    <location>
        <begin position="27"/>
        <end position="37"/>
    </location>
</feature>
<feature type="compositionally biased region" description="Basic residues" evidence="2">
    <location>
        <begin position="104"/>
        <end position="114"/>
    </location>
</feature>
<accession>A0A8H4K1Q8</accession>
<keyword evidence="1" id="KW-0479">Metal-binding</keyword>
<feature type="compositionally biased region" description="Basic and acidic residues" evidence="2">
    <location>
        <begin position="430"/>
        <end position="446"/>
    </location>
</feature>
<dbReference type="EMBL" id="JAADJG010000618">
    <property type="protein sequence ID" value="KAF4441589.1"/>
    <property type="molecule type" value="Genomic_DNA"/>
</dbReference>
<dbReference type="PANTHER" id="PTHR38166:SF1">
    <property type="entry name" value="C2H2-TYPE DOMAIN-CONTAINING PROTEIN"/>
    <property type="match status" value="1"/>
</dbReference>
<feature type="domain" description="C2H2-type" evidence="3">
    <location>
        <begin position="125"/>
        <end position="160"/>
    </location>
</feature>
<dbReference type="InterPro" id="IPR013087">
    <property type="entry name" value="Znf_C2H2_type"/>
</dbReference>
<reference evidence="4" key="1">
    <citation type="submission" date="2020-01" db="EMBL/GenBank/DDBJ databases">
        <title>Identification and distribution of gene clusters putatively required for synthesis of sphingolipid metabolism inhibitors in phylogenetically diverse species of the filamentous fungus Fusarium.</title>
        <authorList>
            <person name="Kim H.-S."/>
            <person name="Busman M."/>
            <person name="Brown D.W."/>
            <person name="Divon H."/>
            <person name="Uhlig S."/>
            <person name="Proctor R.H."/>
        </authorList>
    </citation>
    <scope>NUCLEOTIDE SEQUENCE</scope>
    <source>
        <strain evidence="4">NRRL 53441</strain>
    </source>
</reference>
<organism evidence="4 5">
    <name type="scientific">Fusarium austroafricanum</name>
    <dbReference type="NCBI Taxonomy" id="2364996"/>
    <lineage>
        <taxon>Eukaryota</taxon>
        <taxon>Fungi</taxon>
        <taxon>Dikarya</taxon>
        <taxon>Ascomycota</taxon>
        <taxon>Pezizomycotina</taxon>
        <taxon>Sordariomycetes</taxon>
        <taxon>Hypocreomycetidae</taxon>
        <taxon>Hypocreales</taxon>
        <taxon>Nectriaceae</taxon>
        <taxon>Fusarium</taxon>
        <taxon>Fusarium concolor species complex</taxon>
    </lineage>
</organism>
<feature type="compositionally biased region" description="Polar residues" evidence="2">
    <location>
        <begin position="391"/>
        <end position="423"/>
    </location>
</feature>
<evidence type="ECO:0000259" key="3">
    <source>
        <dbReference type="PROSITE" id="PS50157"/>
    </source>
</evidence>
<dbReference type="PROSITE" id="PS50157">
    <property type="entry name" value="ZINC_FINGER_C2H2_2"/>
    <property type="match status" value="2"/>
</dbReference>
<gene>
    <name evidence="4" type="ORF">F53441_11993</name>
</gene>
<dbReference type="PANTHER" id="PTHR38166">
    <property type="entry name" value="C2H2-TYPE DOMAIN-CONTAINING PROTEIN-RELATED"/>
    <property type="match status" value="1"/>
</dbReference>
<feature type="region of interest" description="Disordered" evidence="2">
    <location>
        <begin position="350"/>
        <end position="375"/>
    </location>
</feature>
<dbReference type="Proteomes" id="UP000605986">
    <property type="component" value="Unassembled WGS sequence"/>
</dbReference>
<evidence type="ECO:0000313" key="5">
    <source>
        <dbReference type="Proteomes" id="UP000605986"/>
    </source>
</evidence>
<feature type="domain" description="C2H2-type" evidence="3">
    <location>
        <begin position="506"/>
        <end position="539"/>
    </location>
</feature>
<keyword evidence="1" id="KW-0863">Zinc-finger</keyword>